<protein>
    <submittedName>
        <fullName evidence="2">Uncharacterized protein</fullName>
    </submittedName>
</protein>
<accession>A0ABN0V397</accession>
<dbReference type="RefSeq" id="WP_344653269.1">
    <property type="nucleotide sequence ID" value="NZ_BAAAGX010000032.1"/>
</dbReference>
<sequence length="138" mass="14853">MDPHLMATLHRVAASGGPVIVAAAGTESWAAVKNRFVKILGHGHTGREEVQSELLEETNQAIAHAPAGLVDQVTHDQQSRAQQLLLQAMLVDPSVSEELEKLVAELNPPPEDDEEPAPEPPSSRQSVLRPRILGAPWA</sequence>
<name>A0ABN0V397_9ACTN</name>
<evidence type="ECO:0000313" key="3">
    <source>
        <dbReference type="Proteomes" id="UP001500967"/>
    </source>
</evidence>
<dbReference type="Proteomes" id="UP001500967">
    <property type="component" value="Unassembled WGS sequence"/>
</dbReference>
<proteinExistence type="predicted"/>
<gene>
    <name evidence="2" type="ORF">GCM10009539_70360</name>
</gene>
<dbReference type="EMBL" id="BAAAGX010000032">
    <property type="protein sequence ID" value="GAA0272869.1"/>
    <property type="molecule type" value="Genomic_DNA"/>
</dbReference>
<evidence type="ECO:0000256" key="1">
    <source>
        <dbReference type="SAM" id="MobiDB-lite"/>
    </source>
</evidence>
<reference evidence="2 3" key="1">
    <citation type="journal article" date="2019" name="Int. J. Syst. Evol. Microbiol.">
        <title>The Global Catalogue of Microorganisms (GCM) 10K type strain sequencing project: providing services to taxonomists for standard genome sequencing and annotation.</title>
        <authorList>
            <consortium name="The Broad Institute Genomics Platform"/>
            <consortium name="The Broad Institute Genome Sequencing Center for Infectious Disease"/>
            <person name="Wu L."/>
            <person name="Ma J."/>
        </authorList>
    </citation>
    <scope>NUCLEOTIDE SEQUENCE [LARGE SCALE GENOMIC DNA]</scope>
    <source>
        <strain evidence="2 3">JCM 10425</strain>
    </source>
</reference>
<feature type="region of interest" description="Disordered" evidence="1">
    <location>
        <begin position="105"/>
        <end position="138"/>
    </location>
</feature>
<evidence type="ECO:0000313" key="2">
    <source>
        <dbReference type="EMBL" id="GAA0272869.1"/>
    </source>
</evidence>
<comment type="caution">
    <text evidence="2">The sequence shown here is derived from an EMBL/GenBank/DDBJ whole genome shotgun (WGS) entry which is preliminary data.</text>
</comment>
<organism evidence="2 3">
    <name type="scientific">Cryptosporangium japonicum</name>
    <dbReference type="NCBI Taxonomy" id="80872"/>
    <lineage>
        <taxon>Bacteria</taxon>
        <taxon>Bacillati</taxon>
        <taxon>Actinomycetota</taxon>
        <taxon>Actinomycetes</taxon>
        <taxon>Cryptosporangiales</taxon>
        <taxon>Cryptosporangiaceae</taxon>
        <taxon>Cryptosporangium</taxon>
    </lineage>
</organism>
<keyword evidence="3" id="KW-1185">Reference proteome</keyword>